<feature type="compositionally biased region" description="Low complexity" evidence="3">
    <location>
        <begin position="211"/>
        <end position="224"/>
    </location>
</feature>
<proteinExistence type="inferred from homology"/>
<feature type="compositionally biased region" description="Basic and acidic residues" evidence="3">
    <location>
        <begin position="979"/>
        <end position="997"/>
    </location>
</feature>
<accession>A0ABR4QCK0</accession>
<feature type="region of interest" description="Disordered" evidence="3">
    <location>
        <begin position="81"/>
        <end position="122"/>
    </location>
</feature>
<feature type="compositionally biased region" description="Polar residues" evidence="3">
    <location>
        <begin position="2110"/>
        <end position="2146"/>
    </location>
</feature>
<feature type="compositionally biased region" description="Basic and acidic residues" evidence="3">
    <location>
        <begin position="1563"/>
        <end position="1574"/>
    </location>
</feature>
<feature type="compositionally biased region" description="Gly residues" evidence="3">
    <location>
        <begin position="36"/>
        <end position="52"/>
    </location>
</feature>
<feature type="region of interest" description="Disordered" evidence="3">
    <location>
        <begin position="150"/>
        <end position="293"/>
    </location>
</feature>
<feature type="compositionally biased region" description="Polar residues" evidence="3">
    <location>
        <begin position="168"/>
        <end position="193"/>
    </location>
</feature>
<dbReference type="PANTHER" id="PTHR13992:SF39">
    <property type="entry name" value="SMRTER, ISOFORM G"/>
    <property type="match status" value="1"/>
</dbReference>
<evidence type="ECO:0000313" key="6">
    <source>
        <dbReference type="Proteomes" id="UP001651158"/>
    </source>
</evidence>
<dbReference type="EMBL" id="JAKROA010000004">
    <property type="protein sequence ID" value="KAL5107429.1"/>
    <property type="molecule type" value="Genomic_DNA"/>
</dbReference>
<feature type="compositionally biased region" description="Basic and acidic residues" evidence="3">
    <location>
        <begin position="1107"/>
        <end position="1116"/>
    </location>
</feature>
<feature type="region of interest" description="Disordered" evidence="3">
    <location>
        <begin position="2064"/>
        <end position="2170"/>
    </location>
</feature>
<keyword evidence="6" id="KW-1185">Reference proteome</keyword>
<feature type="compositionally biased region" description="Low complexity" evidence="3">
    <location>
        <begin position="1034"/>
        <end position="1047"/>
    </location>
</feature>
<dbReference type="SMART" id="SM00717">
    <property type="entry name" value="SANT"/>
    <property type="match status" value="1"/>
</dbReference>
<feature type="compositionally biased region" description="Low complexity" evidence="3">
    <location>
        <begin position="2154"/>
        <end position="2170"/>
    </location>
</feature>
<organism evidence="5 6">
    <name type="scientific">Taenia crassiceps</name>
    <dbReference type="NCBI Taxonomy" id="6207"/>
    <lineage>
        <taxon>Eukaryota</taxon>
        <taxon>Metazoa</taxon>
        <taxon>Spiralia</taxon>
        <taxon>Lophotrochozoa</taxon>
        <taxon>Platyhelminthes</taxon>
        <taxon>Cestoda</taxon>
        <taxon>Eucestoda</taxon>
        <taxon>Cyclophyllidea</taxon>
        <taxon>Taeniidae</taxon>
        <taxon>Taenia</taxon>
    </lineage>
</organism>
<feature type="compositionally biased region" description="Polar residues" evidence="3">
    <location>
        <begin position="2018"/>
        <end position="2037"/>
    </location>
</feature>
<feature type="region of interest" description="Disordered" evidence="3">
    <location>
        <begin position="1700"/>
        <end position="1759"/>
    </location>
</feature>
<feature type="compositionally biased region" description="Low complexity" evidence="3">
    <location>
        <begin position="2064"/>
        <end position="2079"/>
    </location>
</feature>
<feature type="region of interest" description="Disordered" evidence="3">
    <location>
        <begin position="36"/>
        <end position="68"/>
    </location>
</feature>
<feature type="compositionally biased region" description="Low complexity" evidence="3">
    <location>
        <begin position="410"/>
        <end position="420"/>
    </location>
</feature>
<feature type="region of interest" description="Disordered" evidence="3">
    <location>
        <begin position="1403"/>
        <end position="1479"/>
    </location>
</feature>
<feature type="compositionally biased region" description="Basic residues" evidence="3">
    <location>
        <begin position="938"/>
        <end position="950"/>
    </location>
</feature>
<feature type="compositionally biased region" description="Low complexity" evidence="3">
    <location>
        <begin position="1840"/>
        <end position="1849"/>
    </location>
</feature>
<dbReference type="InterPro" id="IPR017884">
    <property type="entry name" value="SANT_dom"/>
</dbReference>
<comment type="similarity">
    <text evidence="1">Belongs to the N-CoR nuclear receptor corepressors family.</text>
</comment>
<feature type="region of interest" description="Disordered" evidence="3">
    <location>
        <begin position="805"/>
        <end position="834"/>
    </location>
</feature>
<comment type="caution">
    <text evidence="5">The sequence shown here is derived from an EMBL/GenBank/DDBJ whole genome shotgun (WGS) entry which is preliminary data.</text>
</comment>
<feature type="region of interest" description="Disordered" evidence="3">
    <location>
        <begin position="316"/>
        <end position="377"/>
    </location>
</feature>
<feature type="compositionally biased region" description="Polar residues" evidence="3">
    <location>
        <begin position="1923"/>
        <end position="1935"/>
    </location>
</feature>
<feature type="region of interest" description="Disordered" evidence="3">
    <location>
        <begin position="1991"/>
        <end position="2050"/>
    </location>
</feature>
<feature type="compositionally biased region" description="Low complexity" evidence="3">
    <location>
        <begin position="100"/>
        <end position="118"/>
    </location>
</feature>
<feature type="compositionally biased region" description="Gly residues" evidence="3">
    <location>
        <begin position="228"/>
        <end position="245"/>
    </location>
</feature>
<feature type="compositionally biased region" description="Low complexity" evidence="3">
    <location>
        <begin position="257"/>
        <end position="289"/>
    </location>
</feature>
<dbReference type="InterPro" id="IPR009057">
    <property type="entry name" value="Homeodomain-like_sf"/>
</dbReference>
<feature type="compositionally biased region" description="Polar residues" evidence="3">
    <location>
        <begin position="1327"/>
        <end position="1344"/>
    </location>
</feature>
<evidence type="ECO:0000256" key="1">
    <source>
        <dbReference type="ARBA" id="ARBA00010097"/>
    </source>
</evidence>
<dbReference type="Gene3D" id="1.10.10.60">
    <property type="entry name" value="Homeodomain-like"/>
    <property type="match status" value="1"/>
</dbReference>
<gene>
    <name evidence="5" type="ORF">TcWFU_002153</name>
</gene>
<feature type="domain" description="SANT" evidence="4">
    <location>
        <begin position="884"/>
        <end position="934"/>
    </location>
</feature>
<dbReference type="PANTHER" id="PTHR13992">
    <property type="entry name" value="NUCLEAR RECEPTOR CO-REPRESSOR RELATED NCOR"/>
    <property type="match status" value="1"/>
</dbReference>
<keyword evidence="5" id="KW-0675">Receptor</keyword>
<name>A0ABR4QCK0_9CEST</name>
<evidence type="ECO:0000256" key="3">
    <source>
        <dbReference type="SAM" id="MobiDB-lite"/>
    </source>
</evidence>
<dbReference type="Proteomes" id="UP001651158">
    <property type="component" value="Unassembled WGS sequence"/>
</dbReference>
<evidence type="ECO:0000259" key="4">
    <source>
        <dbReference type="PROSITE" id="PS51293"/>
    </source>
</evidence>
<feature type="region of interest" description="Disordered" evidence="3">
    <location>
        <begin position="1563"/>
        <end position="1585"/>
    </location>
</feature>
<sequence length="2170" mass="226565">MVSGEHSAWGLVPFCNIILEVIQSLKMGAAYSTGPVGGGGQPPGGNGGGGVGRFPDGRSSNNSAGAHPLLDQSSFSWLNLARSGQLPPSSGVGAPSMRAQPQLPQQPQQQTQQQQQQQGAQSGIEELIASFSRANPNFLYSFLENLRAQQQQQQQQPHYQQATSQSQILSGQVPQTSASRSRSPTHHQQSPQTGVPRPSSDSLGGLGGQSASGRPGSAASASFSQPRVGGGGGNSGIKYGGGGGQSQQQTLPEQLVSAAAAAAAYPHRPSSSASASLRSSTTGSGTGYSVLPVNSTQFHPAYAAVAAASHLSHGDNLQDLTRGSGQSIGSGGRMPPSKRPRLVSSSGSSVPPTSAPPSSSPYLSQSSSLSRQQQQNHELLSRQLLQSAANNKTAILALFTNAAQQQQAAASGGRTSASSGYYQPSEPYTQRNVGQRQPGSQLLVSSPNTMSQSSSSSSSSAAVAAAAAAAYSNLAAAAAVAAAAQQQVASSAAAAAAANSTGVYHQQAAAAAAAAAGRSGYLHTSSSNSTTSSRGSYRGQPQQSQQITIPTGGGGGGAMGYHPHNTTHTLPGGSGVLRQQTKEPAYHPQVEAISPAPEEARLLDTVEAKLQREREEMQRRLHEIEARINKEEGHLRYLMDRESSLTADLKNETAAPPPNPHRTKALSINELEDERAYENPVQALLSETRSRAKRQHESLARLCGRSVSSCPCALPVYRQPSDLPALRHVQSVYKNGFRRQLIKYIHRRKRAERARLRILAKHYARHAQAFFKRHEKLMNSAKRKQKDAKNREIFDKAFPEMKKIREDQGQKDGVKGEDCHDTGSNAGSNGADGDQAYDLVEDIAKMKEYAIDPPVTLAPWERSYHFLCTAHRITDPKSEHLKAQSLEKWSKEDRARFKERFLATPKNFTTIAASLDKTVAECIHYYYLSKKSEGYKALVKKHSTSRRRRTGHSDKNGPTGPSHGTASKKAPSRVSTPGGDDHRNSPHPDVKNEEGHTAGHRKGGGGGGTTRGRSGRRGGSGDHRSTKGSGRGRSGTPVPSSVPTTSSNTLCQSDSVVTDIKPTPTEVDGPQSSASNVKIEDAKDNQTASLRPLDSNLTKSSNGSSHSTKEKDELREASQGGLKQADDFSLSDGQVPSVPSLVYFHELLKRNVDKAYVSGFNSNVQRAAESMVAPGGGGGGVPSGSIDLRHGYASPHHHSTSITDTVTLTHGSPASGTFSPHPHPEESAMSRPAFPDAGGVGSTLLPQKDAVAASCLAAALPEHLVSLAKGAVAAGSISPELLASIPQLSAVVASGAVYGTPSSSSAASSQALAQVLTQSMARGGGSQSPTQKSSHDPSTQSSDPTAAAYSKAILIGDFCTAQQLSRGSTPSQQAQIPTSANMTGTSLQRAADYTDPAYLTSRTIDPLTLPLPSKRSGPGGSTPGPSRSMGHGSSQGLLRSPPAGGGSSYYHQPPLPPPLSRHRQIASHPSSSIDVGVSRQSSGRSLGVLQGSVYAPQASYGDTSVNKPSGYYDLPSINHPKKNSVPSVNLESAMSCRGSGGLDPKVEEYINHAAKLYQDEVERYTSRDRSDSMRTRTSSETSQQMHTALDNARQRVLGMTATAAAVENSSTLTGYTTPSVHSVPAEPMGGMLDISEMLAKYGPQYLSLIAAAAAAEANPSSTAMTTSSPAMAVEGIPLFTPRSSKPSLIDRTAQLQPLPLPTSSASASQFAPTPLHNIPQPIPLPRYRKSASGTISNAATNTTSTGHPPSSSFSSPALSSQRDFFPALGEDNAAVGSFHPHHQQHHRYPTLMRASASRHLESVGLLPEELAKKASTGGLRSHQQLSPVTPLSHSTTSQASSLTSNSNNPSLVISSSSAATTSISVAPNSTTISSFRSSDVFNTGVTLSTSSITPANMAASCTGTLGDQIEKAITDGIIVQQGSQDTPRINPSTAEAKSVKSIHPTSSLLKADSENQDLSPLLAPAARSSSASLLTSPSHISASLPVFPKKRNRLTSSGSVGMGLARPTSPLRSRESDSLTPQASSAVTTPPNASPASTEGRPLVPKSPATSFAVSTTANVSTASGISAISPPSSAESPGNLQICIPPEDEQSQYSPTTPGEVVLGRPGSLSRQTSNSKSSNMGAAPTASPSHTVSINESTSPRHNASSPPPSPSSSSSSLTPKQQLPQSP</sequence>
<feature type="region of interest" description="Disordered" evidence="3">
    <location>
        <begin position="1923"/>
        <end position="1942"/>
    </location>
</feature>
<feature type="compositionally biased region" description="Polar residues" evidence="3">
    <location>
        <begin position="426"/>
        <end position="450"/>
    </location>
</feature>
<evidence type="ECO:0000313" key="5">
    <source>
        <dbReference type="EMBL" id="KAL5107429.1"/>
    </source>
</evidence>
<feature type="region of interest" description="Disordered" evidence="3">
    <location>
        <begin position="410"/>
        <end position="456"/>
    </location>
</feature>
<dbReference type="PROSITE" id="PS51293">
    <property type="entry name" value="SANT"/>
    <property type="match status" value="1"/>
</dbReference>
<feature type="compositionally biased region" description="Basic and acidic residues" evidence="3">
    <location>
        <begin position="805"/>
        <end position="821"/>
    </location>
</feature>
<feature type="coiled-coil region" evidence="2">
    <location>
        <begin position="600"/>
        <end position="634"/>
    </location>
</feature>
<feature type="region of interest" description="Disordered" evidence="3">
    <location>
        <begin position="938"/>
        <end position="1132"/>
    </location>
</feature>
<feature type="compositionally biased region" description="Low complexity" evidence="3">
    <location>
        <begin position="524"/>
        <end position="550"/>
    </location>
</feature>
<reference evidence="5 6" key="1">
    <citation type="journal article" date="2022" name="Front. Cell. Infect. Microbiol.">
        <title>The Genomes of Two Strains of Taenia crassiceps the Animal Model for the Study of Human Cysticercosis.</title>
        <authorList>
            <person name="Bobes R.J."/>
            <person name="Estrada K."/>
            <person name="Rios-Valencia D.G."/>
            <person name="Calderon-Gallegos A."/>
            <person name="de la Torre P."/>
            <person name="Carrero J.C."/>
            <person name="Sanchez-Flores A."/>
            <person name="Laclette J.P."/>
        </authorList>
    </citation>
    <scope>NUCLEOTIDE SEQUENCE [LARGE SCALE GENOMIC DNA]</scope>
    <source>
        <strain evidence="5">WFUcys</strain>
    </source>
</reference>
<keyword evidence="2" id="KW-0175">Coiled coil</keyword>
<feature type="compositionally biased region" description="Low complexity" evidence="3">
    <location>
        <begin position="1700"/>
        <end position="1709"/>
    </location>
</feature>
<dbReference type="InterPro" id="IPR001005">
    <property type="entry name" value="SANT/Myb"/>
</dbReference>
<dbReference type="InterPro" id="IPR051571">
    <property type="entry name" value="N-CoR_corepressor"/>
</dbReference>
<feature type="region of interest" description="Disordered" evidence="3">
    <location>
        <begin position="1319"/>
        <end position="1346"/>
    </location>
</feature>
<evidence type="ECO:0000256" key="2">
    <source>
        <dbReference type="SAM" id="Coils"/>
    </source>
</evidence>
<feature type="region of interest" description="Disordered" evidence="3">
    <location>
        <begin position="1364"/>
        <end position="1388"/>
    </location>
</feature>
<dbReference type="SUPFAM" id="SSF46689">
    <property type="entry name" value="Homeodomain-like"/>
    <property type="match status" value="1"/>
</dbReference>
<feature type="compositionally biased region" description="Polar residues" evidence="3">
    <location>
        <begin position="1085"/>
        <end position="1106"/>
    </location>
</feature>
<feature type="compositionally biased region" description="Low complexity" evidence="3">
    <location>
        <begin position="1730"/>
        <end position="1759"/>
    </location>
</feature>
<feature type="compositionally biased region" description="Polar residues" evidence="3">
    <location>
        <begin position="1467"/>
        <end position="1479"/>
    </location>
</feature>
<feature type="region of interest" description="Disordered" evidence="3">
    <location>
        <begin position="521"/>
        <end position="584"/>
    </location>
</feature>
<protein>
    <submittedName>
        <fullName evidence="5">Nuclear receptor corepressor 2</fullName>
    </submittedName>
</protein>
<feature type="compositionally biased region" description="Polar residues" evidence="3">
    <location>
        <begin position="1821"/>
        <end position="1839"/>
    </location>
</feature>
<feature type="compositionally biased region" description="Low complexity" evidence="3">
    <location>
        <begin position="360"/>
        <end position="375"/>
    </location>
</feature>
<feature type="compositionally biased region" description="Low complexity" evidence="3">
    <location>
        <begin position="150"/>
        <end position="167"/>
    </location>
</feature>
<feature type="region of interest" description="Disordered" evidence="3">
    <location>
        <begin position="1814"/>
        <end position="1849"/>
    </location>
</feature>